<evidence type="ECO:0000313" key="5">
    <source>
        <dbReference type="Proteomes" id="UP000004980"/>
    </source>
</evidence>
<evidence type="ECO:0000259" key="3">
    <source>
        <dbReference type="Pfam" id="PF04909"/>
    </source>
</evidence>
<keyword evidence="5" id="KW-1185">Reference proteome</keyword>
<comment type="caution">
    <text evidence="4">The sequence shown here is derived from an EMBL/GenBank/DDBJ whole genome shotgun (WGS) entry which is preliminary data.</text>
</comment>
<dbReference type="Pfam" id="PF04909">
    <property type="entry name" value="Amidohydro_2"/>
    <property type="match status" value="1"/>
</dbReference>
<dbReference type="PANTHER" id="PTHR21240:SF28">
    <property type="entry name" value="ISO-OROTATE DECARBOXYLASE (EUROFUNG)"/>
    <property type="match status" value="1"/>
</dbReference>
<dbReference type="PANTHER" id="PTHR21240">
    <property type="entry name" value="2-AMINO-3-CARBOXYLMUCONATE-6-SEMIALDEHYDE DECARBOXYLASE"/>
    <property type="match status" value="1"/>
</dbReference>
<reference evidence="4 5" key="1">
    <citation type="journal article" date="2012" name="J. Bacteriol.">
        <title>Draft Genome Sequence of the Soil Bacterium Burkholderia terrae Strain BS001, Which Interacts with Fungal Surface Structures.</title>
        <authorList>
            <person name="Nazir R."/>
            <person name="Hansen M.A."/>
            <person name="Sorensen S."/>
            <person name="van Elsas J.D."/>
        </authorList>
    </citation>
    <scope>NUCLEOTIDE SEQUENCE [LARGE SCALE GENOMIC DNA]</scope>
    <source>
        <strain evidence="4 5">BS001</strain>
    </source>
</reference>
<evidence type="ECO:0000313" key="4">
    <source>
        <dbReference type="EMBL" id="EIN02055.1"/>
    </source>
</evidence>
<gene>
    <name evidence="4" type="ORF">WQE_05942</name>
</gene>
<dbReference type="InterPro" id="IPR032465">
    <property type="entry name" value="ACMSD"/>
</dbReference>
<proteinExistence type="predicted"/>
<protein>
    <submittedName>
        <fullName evidence="4">Aminocarboxymuconate-semialdehyde decarboxylase</fullName>
    </submittedName>
</protein>
<dbReference type="EMBL" id="AKAU01000048">
    <property type="protein sequence ID" value="EIN02055.1"/>
    <property type="molecule type" value="Genomic_DNA"/>
</dbReference>
<organism evidence="4 5">
    <name type="scientific">Paraburkholderia hospita</name>
    <dbReference type="NCBI Taxonomy" id="169430"/>
    <lineage>
        <taxon>Bacteria</taxon>
        <taxon>Pseudomonadati</taxon>
        <taxon>Pseudomonadota</taxon>
        <taxon>Betaproteobacteria</taxon>
        <taxon>Burkholderiales</taxon>
        <taxon>Burkholderiaceae</taxon>
        <taxon>Paraburkholderia</taxon>
    </lineage>
</organism>
<sequence>MTGERAFRPVTRALWGPARRIDEMDALGIEIQLMCVTPVMFGYRYDAKVALQWAQRMNDHALEMCAVAPQRLAALALAQVPLQDIDLACAEASRAVAAGHRGAQIGNHVGPKDLDDEDLVRFLTHCANEGIPVLVHDGRPHEAARPCRRAPIPTRPQTESRRPR</sequence>
<feature type="domain" description="Amidohydrolase-related" evidence="3">
    <location>
        <begin position="51"/>
        <end position="142"/>
    </location>
</feature>
<feature type="region of interest" description="Disordered" evidence="2">
    <location>
        <begin position="140"/>
        <end position="164"/>
    </location>
</feature>
<evidence type="ECO:0000256" key="1">
    <source>
        <dbReference type="ARBA" id="ARBA00023239"/>
    </source>
</evidence>
<accession>A0ABP2PX77</accession>
<keyword evidence="1" id="KW-0456">Lyase</keyword>
<name>A0ABP2PX77_9BURK</name>
<dbReference type="InterPro" id="IPR006680">
    <property type="entry name" value="Amidohydro-rel"/>
</dbReference>
<dbReference type="SUPFAM" id="SSF51556">
    <property type="entry name" value="Metallo-dependent hydrolases"/>
    <property type="match status" value="1"/>
</dbReference>
<evidence type="ECO:0000256" key="2">
    <source>
        <dbReference type="SAM" id="MobiDB-lite"/>
    </source>
</evidence>
<dbReference type="Proteomes" id="UP000004980">
    <property type="component" value="Unassembled WGS sequence"/>
</dbReference>
<dbReference type="Gene3D" id="3.20.20.140">
    <property type="entry name" value="Metal-dependent hydrolases"/>
    <property type="match status" value="1"/>
</dbReference>
<dbReference type="InterPro" id="IPR032466">
    <property type="entry name" value="Metal_Hydrolase"/>
</dbReference>